<evidence type="ECO:0008006" key="3">
    <source>
        <dbReference type="Google" id="ProtNLM"/>
    </source>
</evidence>
<dbReference type="Gene3D" id="3.40.630.30">
    <property type="match status" value="1"/>
</dbReference>
<evidence type="ECO:0000313" key="2">
    <source>
        <dbReference type="Proteomes" id="UP000241118"/>
    </source>
</evidence>
<protein>
    <recommendedName>
        <fullName evidence="3">Acetyltransferase (GNAT) family protein</fullName>
    </recommendedName>
</protein>
<reference evidence="1 2" key="1">
    <citation type="submission" date="2018-03" db="EMBL/GenBank/DDBJ databases">
        <title>Genomic Encyclopedia of Type Strains, Phase III (KMG-III): the genomes of soil and plant-associated and newly described type strains.</title>
        <authorList>
            <person name="Whitman W."/>
        </authorList>
    </citation>
    <scope>NUCLEOTIDE SEQUENCE [LARGE SCALE GENOMIC DNA]</scope>
    <source>
        <strain evidence="1 2">CGMCC 4.7097</strain>
    </source>
</reference>
<dbReference type="InterPro" id="IPR016181">
    <property type="entry name" value="Acyl_CoA_acyltransferase"/>
</dbReference>
<dbReference type="Proteomes" id="UP000241118">
    <property type="component" value="Unassembled WGS sequence"/>
</dbReference>
<evidence type="ECO:0000313" key="1">
    <source>
        <dbReference type="EMBL" id="PSL45289.1"/>
    </source>
</evidence>
<dbReference type="EMBL" id="PYAX01000027">
    <property type="protein sequence ID" value="PSL45289.1"/>
    <property type="molecule type" value="Genomic_DNA"/>
</dbReference>
<comment type="caution">
    <text evidence="1">The sequence shown here is derived from an EMBL/GenBank/DDBJ whole genome shotgun (WGS) entry which is preliminary data.</text>
</comment>
<proteinExistence type="predicted"/>
<keyword evidence="2" id="KW-1185">Reference proteome</keyword>
<gene>
    <name evidence="1" type="ORF">B0I31_12766</name>
</gene>
<dbReference type="AlphaFoldDB" id="A0A2P8HGD5"/>
<name>A0A2P8HGD5_SACCR</name>
<dbReference type="SUPFAM" id="SSF55729">
    <property type="entry name" value="Acyl-CoA N-acyltransferases (Nat)"/>
    <property type="match status" value="1"/>
</dbReference>
<accession>A0A2P8HGD5</accession>
<organism evidence="1 2">
    <name type="scientific">Saccharothrix carnea</name>
    <dbReference type="NCBI Taxonomy" id="1280637"/>
    <lineage>
        <taxon>Bacteria</taxon>
        <taxon>Bacillati</taxon>
        <taxon>Actinomycetota</taxon>
        <taxon>Actinomycetes</taxon>
        <taxon>Pseudonocardiales</taxon>
        <taxon>Pseudonocardiaceae</taxon>
        <taxon>Saccharothrix</taxon>
    </lineage>
</organism>
<sequence>MHLGMLTSNTAARAFYDRLGFHEIDMPNAEPVTYLGLEVGPNAGLGASAVG</sequence>